<reference evidence="2" key="1">
    <citation type="journal article" date="2019" name="Int. J. Syst. Evol. Microbiol.">
        <title>The Global Catalogue of Microorganisms (GCM) 10K type strain sequencing project: providing services to taxonomists for standard genome sequencing and annotation.</title>
        <authorList>
            <consortium name="The Broad Institute Genomics Platform"/>
            <consortium name="The Broad Institute Genome Sequencing Center for Infectious Disease"/>
            <person name="Wu L."/>
            <person name="Ma J."/>
        </authorList>
    </citation>
    <scope>NUCLEOTIDE SEQUENCE [LARGE SCALE GENOMIC DNA]</scope>
    <source>
        <strain evidence="2">JCM 16578</strain>
    </source>
</reference>
<accession>A0ABP7LT44</accession>
<organism evidence="1 2">
    <name type="scientific">Streptomyces lannensis</name>
    <dbReference type="NCBI Taxonomy" id="766498"/>
    <lineage>
        <taxon>Bacteria</taxon>
        <taxon>Bacillati</taxon>
        <taxon>Actinomycetota</taxon>
        <taxon>Actinomycetes</taxon>
        <taxon>Kitasatosporales</taxon>
        <taxon>Streptomycetaceae</taxon>
        <taxon>Streptomyces</taxon>
    </lineage>
</organism>
<evidence type="ECO:0000313" key="1">
    <source>
        <dbReference type="EMBL" id="GAA3905731.1"/>
    </source>
</evidence>
<comment type="caution">
    <text evidence="1">The sequence shown here is derived from an EMBL/GenBank/DDBJ whole genome shotgun (WGS) entry which is preliminary data.</text>
</comment>
<dbReference type="Proteomes" id="UP001501563">
    <property type="component" value="Unassembled WGS sequence"/>
</dbReference>
<gene>
    <name evidence="1" type="ORF">GCM10022207_88860</name>
</gene>
<sequence length="138" mass="16024">MPEEKNIRLVCRLQPIDHRLKRFTRDDVIAVQEQQVVTGGAFRPRVAYPADAGDARQPHDRDPPIPPSIVIHQARRAFSRLVQDRDNLHVPEGLVQYRIQADPQLSLKVVRGDYDADHRRELRSKRWEMNRGRARHGG</sequence>
<keyword evidence="2" id="KW-1185">Reference proteome</keyword>
<name>A0ABP7LT44_9ACTN</name>
<dbReference type="EMBL" id="BAAAZA010000061">
    <property type="protein sequence ID" value="GAA3905731.1"/>
    <property type="molecule type" value="Genomic_DNA"/>
</dbReference>
<proteinExistence type="predicted"/>
<evidence type="ECO:0000313" key="2">
    <source>
        <dbReference type="Proteomes" id="UP001501563"/>
    </source>
</evidence>
<protein>
    <submittedName>
        <fullName evidence="1">Uncharacterized protein</fullName>
    </submittedName>
</protein>